<reference evidence="2" key="1">
    <citation type="submission" date="2020-05" db="EMBL/GenBank/DDBJ databases">
        <authorList>
            <person name="Chiriac C."/>
            <person name="Salcher M."/>
            <person name="Ghai R."/>
            <person name="Kavagutti S V."/>
        </authorList>
    </citation>
    <scope>NUCLEOTIDE SEQUENCE</scope>
</reference>
<evidence type="ECO:0000313" key="2">
    <source>
        <dbReference type="EMBL" id="CAB4937130.1"/>
    </source>
</evidence>
<dbReference type="InterPro" id="IPR002931">
    <property type="entry name" value="Transglutaminase-like"/>
</dbReference>
<dbReference type="InterPro" id="IPR013589">
    <property type="entry name" value="Bac_transglu_N"/>
</dbReference>
<name>A0A6J7J2A4_9ZZZZ</name>
<dbReference type="Pfam" id="PF08379">
    <property type="entry name" value="Bact_transglu_N"/>
    <property type="match status" value="1"/>
</dbReference>
<dbReference type="AlphaFoldDB" id="A0A6J7J2A4"/>
<accession>A0A6J7J2A4</accession>
<dbReference type="PANTHER" id="PTHR33490">
    <property type="entry name" value="BLR5614 PROTEIN-RELATED"/>
    <property type="match status" value="1"/>
</dbReference>
<organism evidence="2">
    <name type="scientific">freshwater metagenome</name>
    <dbReference type="NCBI Taxonomy" id="449393"/>
    <lineage>
        <taxon>unclassified sequences</taxon>
        <taxon>metagenomes</taxon>
        <taxon>ecological metagenomes</taxon>
    </lineage>
</organism>
<dbReference type="InterPro" id="IPR038765">
    <property type="entry name" value="Papain-like_cys_pep_sf"/>
</dbReference>
<evidence type="ECO:0000259" key="1">
    <source>
        <dbReference type="SMART" id="SM00460"/>
    </source>
</evidence>
<dbReference type="EMBL" id="CAFBMK010000209">
    <property type="protein sequence ID" value="CAB4937130.1"/>
    <property type="molecule type" value="Genomic_DNA"/>
</dbReference>
<dbReference type="PANTHER" id="PTHR33490:SF6">
    <property type="entry name" value="SLL1049 PROTEIN"/>
    <property type="match status" value="1"/>
</dbReference>
<sequence length="291" mass="32066">MHFGIDYVTEYRYDGEVIDNLNALRARPATTAHQRCDEFHVRTDPETRLHRYVDYFGAEVVEFGIDRPHDHLAIEVRARVTTTDPDEPPEAPWEALRTTAYETAAGEFLLPTGQEPKPERIADLVETTRATSPLATLRLLSELLRDRFVYDTETTFVGSTIDDLLDQGGGVCQDFAHLGTVLLRAHGIAARYVSGYLWAADSEGGADSMEVATHAWVEALLPGTGGRDEPVWVGADPTNGVLAGATHVKIGHGRFYQDVPPVRGVYRGQAMAEPGVRVTMTRLEPQASPRA</sequence>
<dbReference type="SUPFAM" id="SSF54001">
    <property type="entry name" value="Cysteine proteinases"/>
    <property type="match status" value="1"/>
</dbReference>
<dbReference type="SMART" id="SM00460">
    <property type="entry name" value="TGc"/>
    <property type="match status" value="1"/>
</dbReference>
<dbReference type="Gene3D" id="3.10.620.30">
    <property type="match status" value="1"/>
</dbReference>
<dbReference type="Pfam" id="PF01841">
    <property type="entry name" value="Transglut_core"/>
    <property type="match status" value="1"/>
</dbReference>
<proteinExistence type="predicted"/>
<protein>
    <submittedName>
        <fullName evidence="2">Unannotated protein</fullName>
    </submittedName>
</protein>
<feature type="domain" description="Transglutaminase-like" evidence="1">
    <location>
        <begin position="164"/>
        <end position="239"/>
    </location>
</feature>
<gene>
    <name evidence="2" type="ORF">UFOPK3564_02711</name>
</gene>